<dbReference type="InterPro" id="IPR003746">
    <property type="entry name" value="DUF167"/>
</dbReference>
<dbReference type="InterPro" id="IPR036591">
    <property type="entry name" value="YggU-like_sf"/>
</dbReference>
<comment type="similarity">
    <text evidence="1">Belongs to the UPF0235 family.</text>
</comment>
<reference evidence="2 3" key="1">
    <citation type="journal article" date="2016" name="Nat. Commun.">
        <title>Thousands of microbial genomes shed light on interconnected biogeochemical processes in an aquifer system.</title>
        <authorList>
            <person name="Anantharaman K."/>
            <person name="Brown C.T."/>
            <person name="Hug L.A."/>
            <person name="Sharon I."/>
            <person name="Castelle C.J."/>
            <person name="Probst A.J."/>
            <person name="Thomas B.C."/>
            <person name="Singh A."/>
            <person name="Wilkins M.J."/>
            <person name="Karaoz U."/>
            <person name="Brodie E.L."/>
            <person name="Williams K.H."/>
            <person name="Hubbard S.S."/>
            <person name="Banfield J.F."/>
        </authorList>
    </citation>
    <scope>NUCLEOTIDE SEQUENCE [LARGE SCALE GENOMIC DNA]</scope>
</reference>
<evidence type="ECO:0000256" key="1">
    <source>
        <dbReference type="ARBA" id="ARBA00010364"/>
    </source>
</evidence>
<evidence type="ECO:0000313" key="2">
    <source>
        <dbReference type="EMBL" id="OGM01181.1"/>
    </source>
</evidence>
<organism evidence="2 3">
    <name type="scientific">Candidatus Uhrbacteria bacterium RIFOXYC2_FULL_47_19</name>
    <dbReference type="NCBI Taxonomy" id="1802424"/>
    <lineage>
        <taxon>Bacteria</taxon>
        <taxon>Candidatus Uhriibacteriota</taxon>
    </lineage>
</organism>
<evidence type="ECO:0000313" key="3">
    <source>
        <dbReference type="Proteomes" id="UP000176988"/>
    </source>
</evidence>
<dbReference type="SUPFAM" id="SSF69786">
    <property type="entry name" value="YggU-like"/>
    <property type="match status" value="1"/>
</dbReference>
<dbReference type="NCBIfam" id="TIGR00251">
    <property type="entry name" value="DUF167 family protein"/>
    <property type="match status" value="1"/>
</dbReference>
<name>A0A1F7WED9_9BACT</name>
<accession>A0A1F7WED9</accession>
<dbReference type="EMBL" id="MGFG01000014">
    <property type="protein sequence ID" value="OGM01181.1"/>
    <property type="molecule type" value="Genomic_DNA"/>
</dbReference>
<protein>
    <submittedName>
        <fullName evidence="2">Uncharacterized protein</fullName>
    </submittedName>
</protein>
<dbReference type="Gene3D" id="3.30.1200.10">
    <property type="entry name" value="YggU-like"/>
    <property type="match status" value="1"/>
</dbReference>
<comment type="caution">
    <text evidence="2">The sequence shown here is derived from an EMBL/GenBank/DDBJ whole genome shotgun (WGS) entry which is preliminary data.</text>
</comment>
<dbReference type="AlphaFoldDB" id="A0A1F7WED9"/>
<proteinExistence type="inferred from homology"/>
<gene>
    <name evidence="2" type="ORF">A2480_04325</name>
</gene>
<sequence length="73" mass="8214">MKFVEVIARAGARERRVTKNPDGTLTVRTTRPPDKGQANRDIIAQVAEYLGIPKTSIQIVSGQTYFRKKLQID</sequence>
<dbReference type="Pfam" id="PF02594">
    <property type="entry name" value="DUF167"/>
    <property type="match status" value="1"/>
</dbReference>
<dbReference type="SMART" id="SM01152">
    <property type="entry name" value="DUF167"/>
    <property type="match status" value="1"/>
</dbReference>
<dbReference type="Proteomes" id="UP000176988">
    <property type="component" value="Unassembled WGS sequence"/>
</dbReference>
<dbReference type="STRING" id="1802424.A2480_04325"/>